<keyword evidence="4 7" id="KW-1133">Transmembrane helix</keyword>
<name>A0A2T2NY33_CORCC</name>
<evidence type="ECO:0000256" key="2">
    <source>
        <dbReference type="ARBA" id="ARBA00007018"/>
    </source>
</evidence>
<evidence type="ECO:0000256" key="6">
    <source>
        <dbReference type="PIRSR" id="PIRSR604254-1"/>
    </source>
</evidence>
<dbReference type="PANTHER" id="PTHR20855:SF52">
    <property type="entry name" value="ADIPONECTIN RECEPTOR PROTEIN"/>
    <property type="match status" value="1"/>
</dbReference>
<keyword evidence="6" id="KW-0862">Zinc</keyword>
<feature type="transmembrane region" description="Helical" evidence="7">
    <location>
        <begin position="210"/>
        <end position="230"/>
    </location>
</feature>
<dbReference type="OrthoDB" id="529367at2759"/>
<dbReference type="InterPro" id="IPR004254">
    <property type="entry name" value="AdipoR/HlyIII-related"/>
</dbReference>
<proteinExistence type="inferred from homology"/>
<feature type="signal peptide" evidence="8">
    <location>
        <begin position="1"/>
        <end position="21"/>
    </location>
</feature>
<organism evidence="9 10">
    <name type="scientific">Corynespora cassiicola Philippines</name>
    <dbReference type="NCBI Taxonomy" id="1448308"/>
    <lineage>
        <taxon>Eukaryota</taxon>
        <taxon>Fungi</taxon>
        <taxon>Dikarya</taxon>
        <taxon>Ascomycota</taxon>
        <taxon>Pezizomycotina</taxon>
        <taxon>Dothideomycetes</taxon>
        <taxon>Pleosporomycetidae</taxon>
        <taxon>Pleosporales</taxon>
        <taxon>Corynesporascaceae</taxon>
        <taxon>Corynespora</taxon>
    </lineage>
</organism>
<reference evidence="9 10" key="1">
    <citation type="journal article" date="2018" name="Front. Microbiol.">
        <title>Genome-Wide Analysis of Corynespora cassiicola Leaf Fall Disease Putative Effectors.</title>
        <authorList>
            <person name="Lopez D."/>
            <person name="Ribeiro S."/>
            <person name="Label P."/>
            <person name="Fumanal B."/>
            <person name="Venisse J.S."/>
            <person name="Kohler A."/>
            <person name="de Oliveira R.R."/>
            <person name="Labutti K."/>
            <person name="Lipzen A."/>
            <person name="Lail K."/>
            <person name="Bauer D."/>
            <person name="Ohm R.A."/>
            <person name="Barry K.W."/>
            <person name="Spatafora J."/>
            <person name="Grigoriev I.V."/>
            <person name="Martin F.M."/>
            <person name="Pujade-Renaud V."/>
        </authorList>
    </citation>
    <scope>NUCLEOTIDE SEQUENCE [LARGE SCALE GENOMIC DNA]</scope>
    <source>
        <strain evidence="9 10">Philippines</strain>
    </source>
</reference>
<comment type="similarity">
    <text evidence="2">Belongs to the ADIPOR family.</text>
</comment>
<dbReference type="GO" id="GO:0038023">
    <property type="term" value="F:signaling receptor activity"/>
    <property type="evidence" value="ECO:0007669"/>
    <property type="project" value="TreeGrafter"/>
</dbReference>
<evidence type="ECO:0000313" key="10">
    <source>
        <dbReference type="Proteomes" id="UP000240883"/>
    </source>
</evidence>
<evidence type="ECO:0000313" key="9">
    <source>
        <dbReference type="EMBL" id="PSN70323.1"/>
    </source>
</evidence>
<keyword evidence="5 7" id="KW-0472">Membrane</keyword>
<evidence type="ECO:0000256" key="4">
    <source>
        <dbReference type="ARBA" id="ARBA00022989"/>
    </source>
</evidence>
<evidence type="ECO:0000256" key="8">
    <source>
        <dbReference type="SAM" id="SignalP"/>
    </source>
</evidence>
<feature type="chain" id="PRO_5015706048" evidence="8">
    <location>
        <begin position="22"/>
        <end position="310"/>
    </location>
</feature>
<dbReference type="STRING" id="1448308.A0A2T2NY33"/>
<dbReference type="GO" id="GO:0016020">
    <property type="term" value="C:membrane"/>
    <property type="evidence" value="ECO:0007669"/>
    <property type="project" value="UniProtKB-SubCell"/>
</dbReference>
<feature type="binding site" evidence="6">
    <location>
        <position position="288"/>
    </location>
    <ligand>
        <name>Zn(2+)</name>
        <dbReference type="ChEBI" id="CHEBI:29105"/>
    </ligand>
</feature>
<keyword evidence="3 7" id="KW-0812">Transmembrane</keyword>
<dbReference type="Pfam" id="PF03006">
    <property type="entry name" value="HlyIII"/>
    <property type="match status" value="1"/>
</dbReference>
<gene>
    <name evidence="9" type="ORF">BS50DRAFT_571586</name>
</gene>
<dbReference type="PANTHER" id="PTHR20855">
    <property type="entry name" value="ADIPOR/PROGESTIN RECEPTOR-RELATED"/>
    <property type="match status" value="1"/>
</dbReference>
<feature type="transmembrane region" description="Helical" evidence="7">
    <location>
        <begin position="150"/>
        <end position="169"/>
    </location>
</feature>
<keyword evidence="8" id="KW-0732">Signal</keyword>
<dbReference type="GO" id="GO:0006882">
    <property type="term" value="P:intracellular zinc ion homeostasis"/>
    <property type="evidence" value="ECO:0007669"/>
    <property type="project" value="TreeGrafter"/>
</dbReference>
<dbReference type="GO" id="GO:0046872">
    <property type="term" value="F:metal ion binding"/>
    <property type="evidence" value="ECO:0007669"/>
    <property type="project" value="UniProtKB-KW"/>
</dbReference>
<evidence type="ECO:0000256" key="3">
    <source>
        <dbReference type="ARBA" id="ARBA00022692"/>
    </source>
</evidence>
<feature type="transmembrane region" description="Helical" evidence="7">
    <location>
        <begin position="176"/>
        <end position="198"/>
    </location>
</feature>
<feature type="transmembrane region" description="Helical" evidence="7">
    <location>
        <begin position="77"/>
        <end position="99"/>
    </location>
</feature>
<evidence type="ECO:0000256" key="1">
    <source>
        <dbReference type="ARBA" id="ARBA00004141"/>
    </source>
</evidence>
<feature type="binding site" evidence="6">
    <location>
        <position position="284"/>
    </location>
    <ligand>
        <name>Zn(2+)</name>
        <dbReference type="ChEBI" id="CHEBI:29105"/>
    </ligand>
</feature>
<feature type="transmembrane region" description="Helical" evidence="7">
    <location>
        <begin position="111"/>
        <end position="130"/>
    </location>
</feature>
<sequence length="310" mass="35172">MAWLALAMKFPLLLFRKPMFASDRKDPERPARLCNFAELPKWYQDNPFIIANYRPVSESYNACLHSLAYLHNETVNIYTHLLPAITLALALPLLQLNISRIYADAPWMDRFMLTLTPMAALGTLSLSSTYHTLMNHSPFVSSSCLLLDYTGILALILASFISGVFVGFYESEFHQWMYWSMIFGLVLTSCLFVLHPRLQGPVYRAHRTTAFILTALSGFAPVFHSIYLYGPRAAYSEKGVKWWLAEGLWYGLGATLFASRFPEKWAFGKGGSWKGRFDVWGSSHQIFHACVVAGASCHCWGVWEAWKNAV</sequence>
<keyword evidence="6" id="KW-0479">Metal-binding</keyword>
<dbReference type="AlphaFoldDB" id="A0A2T2NY33"/>
<keyword evidence="10" id="KW-1185">Reference proteome</keyword>
<protein>
    <submittedName>
        <fullName evidence="9">HlyIII-domain-containing protein</fullName>
    </submittedName>
</protein>
<evidence type="ECO:0000256" key="5">
    <source>
        <dbReference type="ARBA" id="ARBA00023136"/>
    </source>
</evidence>
<accession>A0A2T2NY33</accession>
<comment type="subcellular location">
    <subcellularLocation>
        <location evidence="1">Membrane</location>
        <topology evidence="1">Multi-pass membrane protein</topology>
    </subcellularLocation>
</comment>
<dbReference type="EMBL" id="KZ678132">
    <property type="protein sequence ID" value="PSN70323.1"/>
    <property type="molecule type" value="Genomic_DNA"/>
</dbReference>
<dbReference type="Proteomes" id="UP000240883">
    <property type="component" value="Unassembled WGS sequence"/>
</dbReference>
<feature type="binding site" evidence="6">
    <location>
        <position position="131"/>
    </location>
    <ligand>
        <name>Zn(2+)</name>
        <dbReference type="ChEBI" id="CHEBI:29105"/>
    </ligand>
</feature>
<evidence type="ECO:0000256" key="7">
    <source>
        <dbReference type="SAM" id="Phobius"/>
    </source>
</evidence>